<dbReference type="Proteomes" id="UP000034407">
    <property type="component" value="Unassembled WGS sequence"/>
</dbReference>
<feature type="domain" description="HTH rpiR-type" evidence="4">
    <location>
        <begin position="1"/>
        <end position="76"/>
    </location>
</feature>
<dbReference type="PATRIC" id="fig|1629550.3.peg.2844"/>
<evidence type="ECO:0000259" key="5">
    <source>
        <dbReference type="PROSITE" id="PS51464"/>
    </source>
</evidence>
<evidence type="ECO:0000313" key="7">
    <source>
        <dbReference type="Proteomes" id="UP000034407"/>
    </source>
</evidence>
<dbReference type="OrthoDB" id="3684496at2"/>
<name>A0A0M3DCL2_9FIRM</name>
<evidence type="ECO:0008006" key="8">
    <source>
        <dbReference type="Google" id="ProtNLM"/>
    </source>
</evidence>
<dbReference type="InterPro" id="IPR001347">
    <property type="entry name" value="SIS_dom"/>
</dbReference>
<dbReference type="RefSeq" id="WP_046824251.1">
    <property type="nucleotide sequence ID" value="NZ_LBBT01000346.1"/>
</dbReference>
<accession>A0A0M3DCL2</accession>
<dbReference type="PROSITE" id="PS51071">
    <property type="entry name" value="HTH_RPIR"/>
    <property type="match status" value="1"/>
</dbReference>
<evidence type="ECO:0000256" key="2">
    <source>
        <dbReference type="ARBA" id="ARBA00023125"/>
    </source>
</evidence>
<dbReference type="Pfam" id="PF01380">
    <property type="entry name" value="SIS"/>
    <property type="match status" value="1"/>
</dbReference>
<dbReference type="CDD" id="cd05013">
    <property type="entry name" value="SIS_RpiR"/>
    <property type="match status" value="1"/>
</dbReference>
<reference evidence="6 7" key="1">
    <citation type="submission" date="2015-04" db="EMBL/GenBank/DDBJ databases">
        <title>Microcin producing Clostridium sp. JC272T.</title>
        <authorList>
            <person name="Jyothsna T."/>
            <person name="Sasikala C."/>
            <person name="Ramana C."/>
        </authorList>
    </citation>
    <scope>NUCLEOTIDE SEQUENCE [LARGE SCALE GENOMIC DNA]</scope>
    <source>
        <strain evidence="6 7">JC272</strain>
    </source>
</reference>
<organism evidence="6 7">
    <name type="scientific">Paraclostridium benzoelyticum</name>
    <dbReference type="NCBI Taxonomy" id="1629550"/>
    <lineage>
        <taxon>Bacteria</taxon>
        <taxon>Bacillati</taxon>
        <taxon>Bacillota</taxon>
        <taxon>Clostridia</taxon>
        <taxon>Peptostreptococcales</taxon>
        <taxon>Peptostreptococcaceae</taxon>
        <taxon>Paraclostridium</taxon>
    </lineage>
</organism>
<dbReference type="InterPro" id="IPR000281">
    <property type="entry name" value="HTH_RpiR"/>
</dbReference>
<dbReference type="GO" id="GO:0097367">
    <property type="term" value="F:carbohydrate derivative binding"/>
    <property type="evidence" value="ECO:0007669"/>
    <property type="project" value="InterPro"/>
</dbReference>
<keyword evidence="7" id="KW-1185">Reference proteome</keyword>
<comment type="caution">
    <text evidence="6">The sequence shown here is derived from an EMBL/GenBank/DDBJ whole genome shotgun (WGS) entry which is preliminary data.</text>
</comment>
<dbReference type="PANTHER" id="PTHR30514:SF1">
    <property type="entry name" value="HTH-TYPE TRANSCRIPTIONAL REGULATOR HEXR-RELATED"/>
    <property type="match status" value="1"/>
</dbReference>
<dbReference type="PANTHER" id="PTHR30514">
    <property type="entry name" value="GLUCOKINASE"/>
    <property type="match status" value="1"/>
</dbReference>
<dbReference type="Gene3D" id="3.40.50.10490">
    <property type="entry name" value="Glucose-6-phosphate isomerase like protein, domain 1"/>
    <property type="match status" value="1"/>
</dbReference>
<dbReference type="InterPro" id="IPR009057">
    <property type="entry name" value="Homeodomain-like_sf"/>
</dbReference>
<dbReference type="Gene3D" id="1.10.10.10">
    <property type="entry name" value="Winged helix-like DNA-binding domain superfamily/Winged helix DNA-binding domain"/>
    <property type="match status" value="1"/>
</dbReference>
<dbReference type="SUPFAM" id="SSF46689">
    <property type="entry name" value="Homeodomain-like"/>
    <property type="match status" value="1"/>
</dbReference>
<dbReference type="GO" id="GO:0003677">
    <property type="term" value="F:DNA binding"/>
    <property type="evidence" value="ECO:0007669"/>
    <property type="project" value="UniProtKB-KW"/>
</dbReference>
<dbReference type="InterPro" id="IPR046348">
    <property type="entry name" value="SIS_dom_sf"/>
</dbReference>
<dbReference type="SUPFAM" id="SSF53697">
    <property type="entry name" value="SIS domain"/>
    <property type="match status" value="1"/>
</dbReference>
<dbReference type="AlphaFoldDB" id="A0A0M3DCL2"/>
<evidence type="ECO:0000259" key="4">
    <source>
        <dbReference type="PROSITE" id="PS51071"/>
    </source>
</evidence>
<dbReference type="GO" id="GO:1901135">
    <property type="term" value="P:carbohydrate derivative metabolic process"/>
    <property type="evidence" value="ECO:0007669"/>
    <property type="project" value="InterPro"/>
</dbReference>
<sequence length="246" mass="28152">MNLVERINEYGNSLSSTEKYCLDNIISSDSIVKVTIQQLADNLNVSTTTIFRMVKKLKYKSFNDFKDDLLLNKTLTLENSSIPDEDDEIINNLSRQYLQTLQLMKSVDFEPIVKSIKEAKNVLICAMGMTHYIARVLEIKTKLNGINSRHFSDPWFMKLEVNSMNEDDMVVILSKTGETKELVEVANIARVNKCKILFIGEVGKSTIKDMSDYFIPVANTENIGLDLDTRLQIHVAANYFMKKIYK</sequence>
<dbReference type="InterPro" id="IPR035472">
    <property type="entry name" value="RpiR-like_SIS"/>
</dbReference>
<evidence type="ECO:0000313" key="6">
    <source>
        <dbReference type="EMBL" id="KKY00003.1"/>
    </source>
</evidence>
<keyword evidence="2" id="KW-0238">DNA-binding</keyword>
<dbReference type="GO" id="GO:0003700">
    <property type="term" value="F:DNA-binding transcription factor activity"/>
    <property type="evidence" value="ECO:0007669"/>
    <property type="project" value="InterPro"/>
</dbReference>
<dbReference type="Pfam" id="PF01418">
    <property type="entry name" value="HTH_6"/>
    <property type="match status" value="1"/>
</dbReference>
<dbReference type="InterPro" id="IPR047640">
    <property type="entry name" value="RpiR-like"/>
</dbReference>
<gene>
    <name evidence="6" type="ORF">VN21_16660</name>
</gene>
<keyword evidence="3" id="KW-0804">Transcription</keyword>
<proteinExistence type="predicted"/>
<dbReference type="InterPro" id="IPR036388">
    <property type="entry name" value="WH-like_DNA-bd_sf"/>
</dbReference>
<feature type="domain" description="SIS" evidence="5">
    <location>
        <begin position="112"/>
        <end position="246"/>
    </location>
</feature>
<evidence type="ECO:0000256" key="1">
    <source>
        <dbReference type="ARBA" id="ARBA00023015"/>
    </source>
</evidence>
<keyword evidence="1" id="KW-0805">Transcription regulation</keyword>
<evidence type="ECO:0000256" key="3">
    <source>
        <dbReference type="ARBA" id="ARBA00023163"/>
    </source>
</evidence>
<protein>
    <recommendedName>
        <fullName evidence="8">RpiR family transcriptional regulator</fullName>
    </recommendedName>
</protein>
<dbReference type="PROSITE" id="PS51464">
    <property type="entry name" value="SIS"/>
    <property type="match status" value="1"/>
</dbReference>
<dbReference type="EMBL" id="LBBT01000346">
    <property type="protein sequence ID" value="KKY00003.1"/>
    <property type="molecule type" value="Genomic_DNA"/>
</dbReference>